<dbReference type="HAMAP" id="MF_00278">
    <property type="entry name" value="HisH"/>
    <property type="match status" value="1"/>
</dbReference>
<dbReference type="Pfam" id="PF00117">
    <property type="entry name" value="GATase"/>
    <property type="match status" value="1"/>
</dbReference>
<evidence type="ECO:0000256" key="7">
    <source>
        <dbReference type="ARBA" id="ARBA00023239"/>
    </source>
</evidence>
<keyword evidence="10" id="KW-0963">Cytoplasm</keyword>
<feature type="active site" evidence="10 11">
    <location>
        <position position="182"/>
    </location>
</feature>
<dbReference type="GO" id="GO:0016829">
    <property type="term" value="F:lyase activity"/>
    <property type="evidence" value="ECO:0007669"/>
    <property type="project" value="UniProtKB-KW"/>
</dbReference>
<dbReference type="GO" id="GO:0000107">
    <property type="term" value="F:imidazoleglycerol-phosphate synthase activity"/>
    <property type="evidence" value="ECO:0007669"/>
    <property type="project" value="UniProtKB-UniRule"/>
</dbReference>
<keyword evidence="6 10" id="KW-0368">Histidine biosynthesis</keyword>
<comment type="pathway">
    <text evidence="1 10">Amino-acid biosynthesis; L-histidine biosynthesis; L-histidine from 5-phospho-alpha-D-ribose 1-diphosphate: step 5/9.</text>
</comment>
<feature type="active site" description="Nucleophile" evidence="10 11">
    <location>
        <position position="76"/>
    </location>
</feature>
<dbReference type="GO" id="GO:0000105">
    <property type="term" value="P:L-histidine biosynthetic process"/>
    <property type="evidence" value="ECO:0007669"/>
    <property type="project" value="UniProtKB-UniRule"/>
</dbReference>
<accession>A0A9D9HG05</accession>
<evidence type="ECO:0000256" key="10">
    <source>
        <dbReference type="HAMAP-Rule" id="MF_00278"/>
    </source>
</evidence>
<dbReference type="AlphaFoldDB" id="A0A9D9HG05"/>
<proteinExistence type="inferred from homology"/>
<reference evidence="13" key="2">
    <citation type="journal article" date="2021" name="PeerJ">
        <title>Extensive microbial diversity within the chicken gut microbiome revealed by metagenomics and culture.</title>
        <authorList>
            <person name="Gilroy R."/>
            <person name="Ravi A."/>
            <person name="Getino M."/>
            <person name="Pursley I."/>
            <person name="Horton D.L."/>
            <person name="Alikhan N.F."/>
            <person name="Baker D."/>
            <person name="Gharbi K."/>
            <person name="Hall N."/>
            <person name="Watson M."/>
            <person name="Adriaenssens E.M."/>
            <person name="Foster-Nyarko E."/>
            <person name="Jarju S."/>
            <person name="Secka A."/>
            <person name="Antonio M."/>
            <person name="Oren A."/>
            <person name="Chaudhuri R.R."/>
            <person name="La Ragione R."/>
            <person name="Hildebrand F."/>
            <person name="Pallen M.J."/>
        </authorList>
    </citation>
    <scope>NUCLEOTIDE SEQUENCE</scope>
    <source>
        <strain evidence="13">20514</strain>
    </source>
</reference>
<dbReference type="SUPFAM" id="SSF52317">
    <property type="entry name" value="Class I glutamine amidotransferase-like"/>
    <property type="match status" value="1"/>
</dbReference>
<dbReference type="GO" id="GO:0005737">
    <property type="term" value="C:cytoplasm"/>
    <property type="evidence" value="ECO:0007669"/>
    <property type="project" value="UniProtKB-SubCell"/>
</dbReference>
<feature type="domain" description="Glutamine amidotransferase" evidence="12">
    <location>
        <begin position="4"/>
        <end position="197"/>
    </location>
</feature>
<evidence type="ECO:0000256" key="1">
    <source>
        <dbReference type="ARBA" id="ARBA00005091"/>
    </source>
</evidence>
<comment type="function">
    <text evidence="10">IGPS catalyzes the conversion of PRFAR and glutamine to IGP, AICAR and glutamate. The HisH subunit catalyzes the hydrolysis of glutamine to glutamate and ammonia as part of the synthesis of IGP and AICAR. The resulting ammonia molecule is channeled to the active site of HisF.</text>
</comment>
<evidence type="ECO:0000256" key="11">
    <source>
        <dbReference type="PIRSR" id="PIRSR000495-1"/>
    </source>
</evidence>
<dbReference type="GO" id="GO:0004359">
    <property type="term" value="F:glutaminase activity"/>
    <property type="evidence" value="ECO:0007669"/>
    <property type="project" value="UniProtKB-EC"/>
</dbReference>
<organism evidence="13 14">
    <name type="scientific">Candidatus Cryptobacteroides merdigallinarum</name>
    <dbReference type="NCBI Taxonomy" id="2840770"/>
    <lineage>
        <taxon>Bacteria</taxon>
        <taxon>Pseudomonadati</taxon>
        <taxon>Bacteroidota</taxon>
        <taxon>Bacteroidia</taxon>
        <taxon>Bacteroidales</taxon>
        <taxon>Candidatus Cryptobacteroides</taxon>
    </lineage>
</organism>
<keyword evidence="5 10" id="KW-0315">Glutamine amidotransferase</keyword>
<dbReference type="Proteomes" id="UP000810252">
    <property type="component" value="Unassembled WGS sequence"/>
</dbReference>
<dbReference type="PROSITE" id="PS51273">
    <property type="entry name" value="GATASE_TYPE_1"/>
    <property type="match status" value="1"/>
</dbReference>
<comment type="subcellular location">
    <subcellularLocation>
        <location evidence="10">Cytoplasm</location>
    </subcellularLocation>
</comment>
<keyword evidence="4 10" id="KW-0378">Hydrolase</keyword>
<evidence type="ECO:0000256" key="3">
    <source>
        <dbReference type="ARBA" id="ARBA00022605"/>
    </source>
</evidence>
<gene>
    <name evidence="10 13" type="primary">hisH</name>
    <name evidence="13" type="ORF">IAC29_06140</name>
</gene>
<dbReference type="PANTHER" id="PTHR42701:SF1">
    <property type="entry name" value="IMIDAZOLE GLYCEROL PHOSPHATE SYNTHASE SUBUNIT HISH"/>
    <property type="match status" value="1"/>
</dbReference>
<evidence type="ECO:0000256" key="5">
    <source>
        <dbReference type="ARBA" id="ARBA00022962"/>
    </source>
</evidence>
<evidence type="ECO:0000256" key="6">
    <source>
        <dbReference type="ARBA" id="ARBA00023102"/>
    </source>
</evidence>
<evidence type="ECO:0000256" key="2">
    <source>
        <dbReference type="ARBA" id="ARBA00011152"/>
    </source>
</evidence>
<evidence type="ECO:0000313" key="13">
    <source>
        <dbReference type="EMBL" id="MBO8448833.1"/>
    </source>
</evidence>
<protein>
    <recommendedName>
        <fullName evidence="10">Imidazole glycerol phosphate synthase subunit HisH</fullName>
        <ecNumber evidence="10">4.3.2.10</ecNumber>
    </recommendedName>
    <alternativeName>
        <fullName evidence="10">IGP synthase glutaminase subunit</fullName>
        <ecNumber evidence="10">3.5.1.2</ecNumber>
    </alternativeName>
    <alternativeName>
        <fullName evidence="10">IGP synthase subunit HisH</fullName>
    </alternativeName>
    <alternativeName>
        <fullName evidence="10">ImGP synthase subunit HisH</fullName>
        <shortName evidence="10">IGPS subunit HisH</shortName>
    </alternativeName>
</protein>
<keyword evidence="3 10" id="KW-0028">Amino-acid biosynthesis</keyword>
<comment type="catalytic activity">
    <reaction evidence="9 10">
        <text>L-glutamine + H2O = L-glutamate + NH4(+)</text>
        <dbReference type="Rhea" id="RHEA:15889"/>
        <dbReference type="ChEBI" id="CHEBI:15377"/>
        <dbReference type="ChEBI" id="CHEBI:28938"/>
        <dbReference type="ChEBI" id="CHEBI:29985"/>
        <dbReference type="ChEBI" id="CHEBI:58359"/>
        <dbReference type="EC" id="3.5.1.2"/>
    </reaction>
</comment>
<dbReference type="Gene3D" id="3.40.50.880">
    <property type="match status" value="1"/>
</dbReference>
<comment type="subunit">
    <text evidence="2 10">Heterodimer of HisH and HisF.</text>
</comment>
<dbReference type="PIRSF" id="PIRSF000495">
    <property type="entry name" value="Amidotransf_hisH"/>
    <property type="match status" value="1"/>
</dbReference>
<reference evidence="13" key="1">
    <citation type="submission" date="2020-10" db="EMBL/GenBank/DDBJ databases">
        <authorList>
            <person name="Gilroy R."/>
        </authorList>
    </citation>
    <scope>NUCLEOTIDE SEQUENCE</scope>
    <source>
        <strain evidence="13">20514</strain>
    </source>
</reference>
<sequence>MTGIIDYEAGNIRSVENSLCRLGAEYVLSSDIAVLSACDRLILPGVGEAGWAMERLREKGLDGFIRGTCRPLLGICLGMQLLCSWSEEGDTECLGIFGSRVTRFRPSSSPGPKLKIPHTGWNSITSLRTGLFDGVPEGSFMYFVHSYRAGTGEDTVAVTEYGEPFSSALRKGNFMGCQFHPEKSGDEGERIISNFLKMV</sequence>
<dbReference type="InterPro" id="IPR029062">
    <property type="entry name" value="Class_I_gatase-like"/>
</dbReference>
<dbReference type="CDD" id="cd01748">
    <property type="entry name" value="GATase1_IGP_Synthase"/>
    <property type="match status" value="1"/>
</dbReference>
<comment type="caution">
    <text evidence="13">The sequence shown here is derived from an EMBL/GenBank/DDBJ whole genome shotgun (WGS) entry which is preliminary data.</text>
</comment>
<dbReference type="PANTHER" id="PTHR42701">
    <property type="entry name" value="IMIDAZOLE GLYCEROL PHOSPHATE SYNTHASE SUBUNIT HISH"/>
    <property type="match status" value="1"/>
</dbReference>
<name>A0A9D9HG05_9BACT</name>
<comment type="catalytic activity">
    <reaction evidence="8 10">
        <text>5-[(5-phospho-1-deoxy-D-ribulos-1-ylimino)methylamino]-1-(5-phospho-beta-D-ribosyl)imidazole-4-carboxamide + L-glutamine = D-erythro-1-(imidazol-4-yl)glycerol 3-phosphate + 5-amino-1-(5-phospho-beta-D-ribosyl)imidazole-4-carboxamide + L-glutamate + H(+)</text>
        <dbReference type="Rhea" id="RHEA:24793"/>
        <dbReference type="ChEBI" id="CHEBI:15378"/>
        <dbReference type="ChEBI" id="CHEBI:29985"/>
        <dbReference type="ChEBI" id="CHEBI:58278"/>
        <dbReference type="ChEBI" id="CHEBI:58359"/>
        <dbReference type="ChEBI" id="CHEBI:58475"/>
        <dbReference type="ChEBI" id="CHEBI:58525"/>
        <dbReference type="EC" id="4.3.2.10"/>
    </reaction>
</comment>
<evidence type="ECO:0000256" key="4">
    <source>
        <dbReference type="ARBA" id="ARBA00022801"/>
    </source>
</evidence>
<feature type="active site" evidence="10 11">
    <location>
        <position position="180"/>
    </location>
</feature>
<dbReference type="EC" id="4.3.2.10" evidence="10"/>
<evidence type="ECO:0000256" key="9">
    <source>
        <dbReference type="ARBA" id="ARBA00049534"/>
    </source>
</evidence>
<evidence type="ECO:0000313" key="14">
    <source>
        <dbReference type="Proteomes" id="UP000810252"/>
    </source>
</evidence>
<dbReference type="InterPro" id="IPR017926">
    <property type="entry name" value="GATASE"/>
</dbReference>
<keyword evidence="7 10" id="KW-0456">Lyase</keyword>
<evidence type="ECO:0000256" key="8">
    <source>
        <dbReference type="ARBA" id="ARBA00047838"/>
    </source>
</evidence>
<dbReference type="InterPro" id="IPR010139">
    <property type="entry name" value="Imidazole-glycPsynth_HisH"/>
</dbReference>
<dbReference type="EMBL" id="JADIMQ010000088">
    <property type="protein sequence ID" value="MBO8448833.1"/>
    <property type="molecule type" value="Genomic_DNA"/>
</dbReference>
<dbReference type="NCBIfam" id="TIGR01855">
    <property type="entry name" value="IMP_synth_hisH"/>
    <property type="match status" value="1"/>
</dbReference>
<evidence type="ECO:0000259" key="12">
    <source>
        <dbReference type="Pfam" id="PF00117"/>
    </source>
</evidence>
<dbReference type="EC" id="3.5.1.2" evidence="10"/>